<evidence type="ECO:0000256" key="3">
    <source>
        <dbReference type="ARBA" id="ARBA00022692"/>
    </source>
</evidence>
<comment type="subcellular location">
    <subcellularLocation>
        <location evidence="1">Cell membrane</location>
        <topology evidence="1">Multi-pass membrane protein</topology>
    </subcellularLocation>
</comment>
<dbReference type="PANTHER" id="PTHR40277">
    <property type="entry name" value="BLL5419 PROTEIN"/>
    <property type="match status" value="1"/>
</dbReference>
<proteinExistence type="predicted"/>
<keyword evidence="5 6" id="KW-0472">Membrane</keyword>
<dbReference type="RefSeq" id="WP_379849146.1">
    <property type="nucleotide sequence ID" value="NZ_JBHSMA010000009.1"/>
</dbReference>
<name>A0ABW0IGK9_9BACT</name>
<comment type="caution">
    <text evidence="7">The sequence shown here is derived from an EMBL/GenBank/DDBJ whole genome shotgun (WGS) entry which is preliminary data.</text>
</comment>
<keyword evidence="8" id="KW-1185">Reference proteome</keyword>
<dbReference type="Pfam" id="PF03706">
    <property type="entry name" value="LPG_synthase_TM"/>
    <property type="match status" value="1"/>
</dbReference>
<accession>A0ABW0IGK9</accession>
<sequence>MKGRFPAYLKTALKIALSVLSLWLVFRKIEPERVGAVLARVQPGWLTVATGLFVLSKVASAERLQLLFAQIGLRLRRWPNLKLYWLGMYYNLFLPGGIGGDGYKVYLLNRLTGTSVKGLVSATLIDRLIGLLPLAYALLIFGVRMPEVSAWIGVSLGWWSLIGILGFHGVARRLTRRFMPSFYPVLERAVGWSILVQGFQMLEILALLQAIETVEKPEAYLVVFLVSSVVATIPFTIGGAGARELTFLLGAQVLHVPADAAVSVSLLFYIITAVVSLTGLVYSFQSSSLTKELRS</sequence>
<dbReference type="EMBL" id="JBHSMA010000009">
    <property type="protein sequence ID" value="MFC5412039.1"/>
    <property type="molecule type" value="Genomic_DNA"/>
</dbReference>
<feature type="transmembrane region" description="Helical" evidence="6">
    <location>
        <begin position="43"/>
        <end position="60"/>
    </location>
</feature>
<evidence type="ECO:0000313" key="7">
    <source>
        <dbReference type="EMBL" id="MFC5412039.1"/>
    </source>
</evidence>
<dbReference type="PANTHER" id="PTHR40277:SF1">
    <property type="entry name" value="BLL5419 PROTEIN"/>
    <property type="match status" value="1"/>
</dbReference>
<evidence type="ECO:0000256" key="4">
    <source>
        <dbReference type="ARBA" id="ARBA00022989"/>
    </source>
</evidence>
<keyword evidence="4 6" id="KW-1133">Transmembrane helix</keyword>
<keyword evidence="2" id="KW-1003">Cell membrane</keyword>
<evidence type="ECO:0000256" key="5">
    <source>
        <dbReference type="ARBA" id="ARBA00023136"/>
    </source>
</evidence>
<dbReference type="InterPro" id="IPR022791">
    <property type="entry name" value="L-PG_synthase/AglD"/>
</dbReference>
<reference evidence="8" key="1">
    <citation type="journal article" date="2019" name="Int. J. Syst. Evol. Microbiol.">
        <title>The Global Catalogue of Microorganisms (GCM) 10K type strain sequencing project: providing services to taxonomists for standard genome sequencing and annotation.</title>
        <authorList>
            <consortium name="The Broad Institute Genomics Platform"/>
            <consortium name="The Broad Institute Genome Sequencing Center for Infectious Disease"/>
            <person name="Wu L."/>
            <person name="Ma J."/>
        </authorList>
    </citation>
    <scope>NUCLEOTIDE SEQUENCE [LARGE SCALE GENOMIC DNA]</scope>
    <source>
        <strain evidence="8">CCUG 55250</strain>
    </source>
</reference>
<protein>
    <submittedName>
        <fullName evidence="7">Lysylphosphatidylglycerol synthase transmembrane domain-containing protein</fullName>
    </submittedName>
</protein>
<evidence type="ECO:0000256" key="6">
    <source>
        <dbReference type="SAM" id="Phobius"/>
    </source>
</evidence>
<feature type="transmembrane region" description="Helical" evidence="6">
    <location>
        <begin position="189"/>
        <end position="208"/>
    </location>
</feature>
<evidence type="ECO:0000256" key="1">
    <source>
        <dbReference type="ARBA" id="ARBA00004651"/>
    </source>
</evidence>
<feature type="transmembrane region" description="Helical" evidence="6">
    <location>
        <begin position="118"/>
        <end position="141"/>
    </location>
</feature>
<dbReference type="NCBIfam" id="TIGR00374">
    <property type="entry name" value="flippase-like domain"/>
    <property type="match status" value="1"/>
</dbReference>
<feature type="transmembrane region" description="Helical" evidence="6">
    <location>
        <begin position="148"/>
        <end position="169"/>
    </location>
</feature>
<feature type="transmembrane region" description="Helical" evidence="6">
    <location>
        <begin position="220"/>
        <end position="240"/>
    </location>
</feature>
<gene>
    <name evidence="7" type="ORF">ACFPMF_22130</name>
</gene>
<feature type="transmembrane region" description="Helical" evidence="6">
    <location>
        <begin position="260"/>
        <end position="284"/>
    </location>
</feature>
<feature type="transmembrane region" description="Helical" evidence="6">
    <location>
        <begin position="81"/>
        <end position="98"/>
    </location>
</feature>
<evidence type="ECO:0000256" key="2">
    <source>
        <dbReference type="ARBA" id="ARBA00022475"/>
    </source>
</evidence>
<dbReference type="Proteomes" id="UP001596106">
    <property type="component" value="Unassembled WGS sequence"/>
</dbReference>
<evidence type="ECO:0000313" key="8">
    <source>
        <dbReference type="Proteomes" id="UP001596106"/>
    </source>
</evidence>
<keyword evidence="3 6" id="KW-0812">Transmembrane</keyword>
<organism evidence="7 8">
    <name type="scientific">Larkinella bovis</name>
    <dbReference type="NCBI Taxonomy" id="683041"/>
    <lineage>
        <taxon>Bacteria</taxon>
        <taxon>Pseudomonadati</taxon>
        <taxon>Bacteroidota</taxon>
        <taxon>Cytophagia</taxon>
        <taxon>Cytophagales</taxon>
        <taxon>Spirosomataceae</taxon>
        <taxon>Larkinella</taxon>
    </lineage>
</organism>